<organism evidence="1 2">
    <name type="scientific">Lysobacter defluvii IMMIB APB-9 = DSM 18482</name>
    <dbReference type="NCBI Taxonomy" id="1385515"/>
    <lineage>
        <taxon>Bacteria</taxon>
        <taxon>Pseudomonadati</taxon>
        <taxon>Pseudomonadota</taxon>
        <taxon>Gammaproteobacteria</taxon>
        <taxon>Lysobacterales</taxon>
        <taxon>Lysobacteraceae</taxon>
        <taxon>Novilysobacter</taxon>
    </lineage>
</organism>
<keyword evidence="2" id="KW-1185">Reference proteome</keyword>
<comment type="caution">
    <text evidence="1">The sequence shown here is derived from an EMBL/GenBank/DDBJ whole genome shotgun (WGS) entry which is preliminary data.</text>
</comment>
<sequence length="288" mass="32057">MRELAGCDFRHVPRHLQYVWTGAPVEGRRVLVRCYHGLGDTLQFIRYIPALARVARGVVVWAQAALLPMLGQVPGIDVLLPLHDGTPDAEYEVDVELMELPRVLRLRPTELPTAVPYLRAEPLALTGSGSDPRPRIGLVWQGGDWNPERSMAFGAIAPLAAIPGIRPLIVQPLAAEAGWDGRTGEYPGEFDIPAFARLLASLDLLVTIDSMPAHLAGAMGIPTWLLLHHDPDWRWMEGREDSPWYPDMRLFRQQEPGDWDSVVARVAGALEAQRDSIQATSRPSRPRW</sequence>
<reference evidence="1 2" key="1">
    <citation type="submission" date="2013-08" db="EMBL/GenBank/DDBJ databases">
        <title>Genomic analysis of Lysobacter defluvii.</title>
        <authorList>
            <person name="Wang Q."/>
            <person name="Wang G."/>
        </authorList>
    </citation>
    <scope>NUCLEOTIDE SEQUENCE [LARGE SCALE GENOMIC DNA]</scope>
    <source>
        <strain evidence="1 2">IMMIB APB-9</strain>
    </source>
</reference>
<accession>A0A0A0M483</accession>
<proteinExistence type="predicted"/>
<dbReference type="AlphaFoldDB" id="A0A0A0M483"/>
<gene>
    <name evidence="1" type="ORF">N791_07280</name>
</gene>
<evidence type="ECO:0008006" key="3">
    <source>
        <dbReference type="Google" id="ProtNLM"/>
    </source>
</evidence>
<dbReference type="eggNOG" id="COG0859">
    <property type="taxonomic scope" value="Bacteria"/>
</dbReference>
<dbReference type="SUPFAM" id="SSF53756">
    <property type="entry name" value="UDP-Glycosyltransferase/glycogen phosphorylase"/>
    <property type="match status" value="1"/>
</dbReference>
<protein>
    <recommendedName>
        <fullName evidence="3">ADP-heptose--LPS heptosyltransferase</fullName>
    </recommendedName>
</protein>
<dbReference type="STRING" id="1385515.GCA_000423325_02493"/>
<evidence type="ECO:0000313" key="2">
    <source>
        <dbReference type="Proteomes" id="UP000030003"/>
    </source>
</evidence>
<dbReference type="EMBL" id="AVBH01000189">
    <property type="protein sequence ID" value="KGO97838.1"/>
    <property type="molecule type" value="Genomic_DNA"/>
</dbReference>
<dbReference type="Gene3D" id="3.40.50.2000">
    <property type="entry name" value="Glycogen Phosphorylase B"/>
    <property type="match status" value="1"/>
</dbReference>
<evidence type="ECO:0000313" key="1">
    <source>
        <dbReference type="EMBL" id="KGO97838.1"/>
    </source>
</evidence>
<dbReference type="Proteomes" id="UP000030003">
    <property type="component" value="Unassembled WGS sequence"/>
</dbReference>
<name>A0A0A0M483_9GAMM</name>